<accession>A0ACC2SST5</accession>
<dbReference type="EMBL" id="QTSX02004361">
    <property type="protein sequence ID" value="KAJ9065306.1"/>
    <property type="molecule type" value="Genomic_DNA"/>
</dbReference>
<protein>
    <submittedName>
        <fullName evidence="1">Folylpolyglutamate synthase</fullName>
        <ecNumber evidence="1">6.3.2.12</ecNumber>
    </submittedName>
</protein>
<name>A0ACC2SST5_9FUNG</name>
<gene>
    <name evidence="1" type="primary">FOL3</name>
    <name evidence="1" type="ORF">DSO57_1021076</name>
</gene>
<reference evidence="1" key="1">
    <citation type="submission" date="2022-04" db="EMBL/GenBank/DDBJ databases">
        <title>Genome of the entomopathogenic fungus Entomophthora muscae.</title>
        <authorList>
            <person name="Elya C."/>
            <person name="Lovett B.R."/>
            <person name="Lee E."/>
            <person name="Macias A.M."/>
            <person name="Hajek A.E."/>
            <person name="De Bivort B.L."/>
            <person name="Kasson M.T."/>
            <person name="De Fine Licht H.H."/>
            <person name="Stajich J.E."/>
        </authorList>
    </citation>
    <scope>NUCLEOTIDE SEQUENCE</scope>
    <source>
        <strain evidence="1">Berkeley</strain>
    </source>
</reference>
<keyword evidence="2" id="KW-1185">Reference proteome</keyword>
<organism evidence="1 2">
    <name type="scientific">Entomophthora muscae</name>
    <dbReference type="NCBI Taxonomy" id="34485"/>
    <lineage>
        <taxon>Eukaryota</taxon>
        <taxon>Fungi</taxon>
        <taxon>Fungi incertae sedis</taxon>
        <taxon>Zoopagomycota</taxon>
        <taxon>Entomophthoromycotina</taxon>
        <taxon>Entomophthoromycetes</taxon>
        <taxon>Entomophthorales</taxon>
        <taxon>Entomophthoraceae</taxon>
        <taxon>Entomophthora</taxon>
    </lineage>
</organism>
<evidence type="ECO:0000313" key="2">
    <source>
        <dbReference type="Proteomes" id="UP001165960"/>
    </source>
</evidence>
<proteinExistence type="predicted"/>
<evidence type="ECO:0000313" key="1">
    <source>
        <dbReference type="EMBL" id="KAJ9065306.1"/>
    </source>
</evidence>
<comment type="caution">
    <text evidence="1">The sequence shown here is derived from an EMBL/GenBank/DDBJ whole genome shotgun (WGS) entry which is preliminary data.</text>
</comment>
<dbReference type="EC" id="6.3.2.12" evidence="1"/>
<dbReference type="Proteomes" id="UP001165960">
    <property type="component" value="Unassembled WGS sequence"/>
</dbReference>
<sequence length="351" mass="38689">MFLWFLECRVDICIVEVGLGGALDATNVLEQPLACVFTSIGIDHEAILGNSLEEIATHKAGILKKYGNAVISHQNETSAFQSLVYQCKNNKVNYVCSGVAQIKESVDHSSKHMLVEYTTKTLMTTYEVECPLQGDFQLINLACALDVIDLLKANHKDLFLIPTTAVSLGCSKTTWPGRLEWVEATGLGRILVDGAHNPAAAQALSDYLGNFIATQLSHVEGSFHVHWIFGATKGKCIDKIIPILLKSLADGLNPKQGRIKSDISLVGFSQPDEMPWICSWPTDILHSKLLELPDVHFDKIQQFSTISDALETLKVEHPNLPDNHHLVVVTGSLYLVADLFRFLDPAKAHIH</sequence>
<keyword evidence="1" id="KW-0436">Ligase</keyword>